<comment type="caution">
    <text evidence="1">The sequence shown here is derived from an EMBL/GenBank/DDBJ whole genome shotgun (WGS) entry which is preliminary data.</text>
</comment>
<evidence type="ECO:0000313" key="1">
    <source>
        <dbReference type="EMBL" id="OIR24877.1"/>
    </source>
</evidence>
<protein>
    <submittedName>
        <fullName evidence="1">Uncharacterized protein</fullName>
    </submittedName>
</protein>
<sequence length="156" mass="18556">MKDRTQEIYKKMIDMEKKFNTSKETIDLIRVFIDLNYGIYDILAAIDLLHIQKRTDKIEIKFLKHSIKVDGKNYRCYYFPNLMDTGKIGIQITGKNYKRLPKVLNPKNESDAMTDYFENDRVFIEQGTKYFKAALKQALRIKYNQSDVNLEFAKNY</sequence>
<name>A0A1J5UG24_9GAMM</name>
<dbReference type="RefSeq" id="WP_071564068.1">
    <property type="nucleotide sequence ID" value="NZ_MIQH01000486.1"/>
</dbReference>
<dbReference type="EMBL" id="MIQH01000486">
    <property type="protein sequence ID" value="OIR24877.1"/>
    <property type="molecule type" value="Genomic_DNA"/>
</dbReference>
<organism evidence="1 2">
    <name type="scientific">Bathymodiolus thermophilus thioautotrophic gill symbiont</name>
    <dbReference type="NCBI Taxonomy" id="2360"/>
    <lineage>
        <taxon>Bacteria</taxon>
        <taxon>Pseudomonadati</taxon>
        <taxon>Pseudomonadota</taxon>
        <taxon>Gammaproteobacteria</taxon>
        <taxon>sulfur-oxidizing symbionts</taxon>
    </lineage>
</organism>
<evidence type="ECO:0000313" key="2">
    <source>
        <dbReference type="Proteomes" id="UP000182798"/>
    </source>
</evidence>
<reference evidence="2" key="1">
    <citation type="submission" date="2016-09" db="EMBL/GenBank/DDBJ databases">
        <title>Genome Sequence of Bathymodiolus thermophilus sulfur-oxidizing gill endosymbiont.</title>
        <authorList>
            <person name="Ponnudurai R."/>
            <person name="Kleiner M."/>
            <person name="Sayavedra L."/>
            <person name="Thuermer A."/>
            <person name="Felbeck H."/>
            <person name="Schlueter R."/>
            <person name="Schweder T."/>
            <person name="Markert S."/>
        </authorList>
    </citation>
    <scope>NUCLEOTIDE SEQUENCE [LARGE SCALE GENOMIC DNA]</scope>
    <source>
        <strain evidence="2">BAT/CrabSpa'14</strain>
    </source>
</reference>
<proteinExistence type="predicted"/>
<dbReference type="Proteomes" id="UP000182798">
    <property type="component" value="Unassembled WGS sequence"/>
</dbReference>
<dbReference type="AlphaFoldDB" id="A0A1J5UG24"/>
<gene>
    <name evidence="1" type="ORF">BGC33_11970</name>
</gene>
<accession>A0A1J5UG24</accession>